<dbReference type="GO" id="GO:0016324">
    <property type="term" value="C:apical plasma membrane"/>
    <property type="evidence" value="ECO:0007669"/>
    <property type="project" value="TreeGrafter"/>
</dbReference>
<proteinExistence type="predicted"/>
<dbReference type="PRINTS" id="PR00261">
    <property type="entry name" value="LDLRECEPTOR"/>
</dbReference>
<dbReference type="FunFam" id="4.10.400.10:FF:000169">
    <property type="entry name" value="Low-density lipoprotein receptor-related protein"/>
    <property type="match status" value="1"/>
</dbReference>
<gene>
    <name evidence="3" type="primary">Dper\GL22081</name>
    <name evidence="3" type="ORF">Dper_GL22081</name>
</gene>
<dbReference type="CDD" id="cd00112">
    <property type="entry name" value="LDLa"/>
    <property type="match status" value="2"/>
</dbReference>
<accession>B4GEW0</accession>
<dbReference type="GO" id="GO:0043235">
    <property type="term" value="C:receptor complex"/>
    <property type="evidence" value="ECO:0007669"/>
    <property type="project" value="TreeGrafter"/>
</dbReference>
<keyword evidence="4" id="KW-1185">Reference proteome</keyword>
<reference evidence="3 4" key="1">
    <citation type="journal article" date="2007" name="Nature">
        <title>Evolution of genes and genomes on the Drosophila phylogeny.</title>
        <authorList>
            <consortium name="Drosophila 12 Genomes Consortium"/>
            <person name="Clark A.G."/>
            <person name="Eisen M.B."/>
            <person name="Smith D.R."/>
            <person name="Bergman C.M."/>
            <person name="Oliver B."/>
            <person name="Markow T.A."/>
            <person name="Kaufman T.C."/>
            <person name="Kellis M."/>
            <person name="Gelbart W."/>
            <person name="Iyer V.N."/>
            <person name="Pollard D.A."/>
            <person name="Sackton T.B."/>
            <person name="Larracuente A.M."/>
            <person name="Singh N.D."/>
            <person name="Abad J.P."/>
            <person name="Abt D.N."/>
            <person name="Adryan B."/>
            <person name="Aguade M."/>
            <person name="Akashi H."/>
            <person name="Anderson W.W."/>
            <person name="Aquadro C.F."/>
            <person name="Ardell D.H."/>
            <person name="Arguello R."/>
            <person name="Artieri C.G."/>
            <person name="Barbash D.A."/>
            <person name="Barker D."/>
            <person name="Barsanti P."/>
            <person name="Batterham P."/>
            <person name="Batzoglou S."/>
            <person name="Begun D."/>
            <person name="Bhutkar A."/>
            <person name="Blanco E."/>
            <person name="Bosak S.A."/>
            <person name="Bradley R.K."/>
            <person name="Brand A.D."/>
            <person name="Brent M.R."/>
            <person name="Brooks A.N."/>
            <person name="Brown R.H."/>
            <person name="Butlin R.K."/>
            <person name="Caggese C."/>
            <person name="Calvi B.R."/>
            <person name="Bernardo de Carvalho A."/>
            <person name="Caspi A."/>
            <person name="Castrezana S."/>
            <person name="Celniker S.E."/>
            <person name="Chang J.L."/>
            <person name="Chapple C."/>
            <person name="Chatterji S."/>
            <person name="Chinwalla A."/>
            <person name="Civetta A."/>
            <person name="Clifton S.W."/>
            <person name="Comeron J.M."/>
            <person name="Costello J.C."/>
            <person name="Coyne J.A."/>
            <person name="Daub J."/>
            <person name="David R.G."/>
            <person name="Delcher A.L."/>
            <person name="Delehaunty K."/>
            <person name="Do C.B."/>
            <person name="Ebling H."/>
            <person name="Edwards K."/>
            <person name="Eickbush T."/>
            <person name="Evans J.D."/>
            <person name="Filipski A."/>
            <person name="Findeiss S."/>
            <person name="Freyhult E."/>
            <person name="Fulton L."/>
            <person name="Fulton R."/>
            <person name="Garcia A.C."/>
            <person name="Gardiner A."/>
            <person name="Garfield D.A."/>
            <person name="Garvin B.E."/>
            <person name="Gibson G."/>
            <person name="Gilbert D."/>
            <person name="Gnerre S."/>
            <person name="Godfrey J."/>
            <person name="Good R."/>
            <person name="Gotea V."/>
            <person name="Gravely B."/>
            <person name="Greenberg A.J."/>
            <person name="Griffiths-Jones S."/>
            <person name="Gross S."/>
            <person name="Guigo R."/>
            <person name="Gustafson E.A."/>
            <person name="Haerty W."/>
            <person name="Hahn M.W."/>
            <person name="Halligan D.L."/>
            <person name="Halpern A.L."/>
            <person name="Halter G.M."/>
            <person name="Han M.V."/>
            <person name="Heger A."/>
            <person name="Hillier L."/>
            <person name="Hinrichs A.S."/>
            <person name="Holmes I."/>
            <person name="Hoskins R.A."/>
            <person name="Hubisz M.J."/>
            <person name="Hultmark D."/>
            <person name="Huntley M.A."/>
            <person name="Jaffe D.B."/>
            <person name="Jagadeeshan S."/>
            <person name="Jeck W.R."/>
            <person name="Johnson J."/>
            <person name="Jones C.D."/>
            <person name="Jordan W.C."/>
            <person name="Karpen G.H."/>
            <person name="Kataoka E."/>
            <person name="Keightley P.D."/>
            <person name="Kheradpour P."/>
            <person name="Kirkness E.F."/>
            <person name="Koerich L.B."/>
            <person name="Kristiansen K."/>
            <person name="Kudrna D."/>
            <person name="Kulathinal R.J."/>
            <person name="Kumar S."/>
            <person name="Kwok R."/>
            <person name="Lander E."/>
            <person name="Langley C.H."/>
            <person name="Lapoint R."/>
            <person name="Lazzaro B.P."/>
            <person name="Lee S.J."/>
            <person name="Levesque L."/>
            <person name="Li R."/>
            <person name="Lin C.F."/>
            <person name="Lin M.F."/>
            <person name="Lindblad-Toh K."/>
            <person name="Llopart A."/>
            <person name="Long M."/>
            <person name="Low L."/>
            <person name="Lozovsky E."/>
            <person name="Lu J."/>
            <person name="Luo M."/>
            <person name="Machado C.A."/>
            <person name="Makalowski W."/>
            <person name="Marzo M."/>
            <person name="Matsuda M."/>
            <person name="Matzkin L."/>
            <person name="McAllister B."/>
            <person name="McBride C.S."/>
            <person name="McKernan B."/>
            <person name="McKernan K."/>
            <person name="Mendez-Lago M."/>
            <person name="Minx P."/>
            <person name="Mollenhauer M.U."/>
            <person name="Montooth K."/>
            <person name="Mount S.M."/>
            <person name="Mu X."/>
            <person name="Myers E."/>
            <person name="Negre B."/>
            <person name="Newfeld S."/>
            <person name="Nielsen R."/>
            <person name="Noor M.A."/>
            <person name="O'Grady P."/>
            <person name="Pachter L."/>
            <person name="Papaceit M."/>
            <person name="Parisi M.J."/>
            <person name="Parisi M."/>
            <person name="Parts L."/>
            <person name="Pedersen J.S."/>
            <person name="Pesole G."/>
            <person name="Phillippy A.M."/>
            <person name="Ponting C.P."/>
            <person name="Pop M."/>
            <person name="Porcelli D."/>
            <person name="Powell J.R."/>
            <person name="Prohaska S."/>
            <person name="Pruitt K."/>
            <person name="Puig M."/>
            <person name="Quesneville H."/>
            <person name="Ram K.R."/>
            <person name="Rand D."/>
            <person name="Rasmussen M.D."/>
            <person name="Reed L.K."/>
            <person name="Reenan R."/>
            <person name="Reily A."/>
            <person name="Remington K.A."/>
            <person name="Rieger T.T."/>
            <person name="Ritchie M.G."/>
            <person name="Robin C."/>
            <person name="Rogers Y.H."/>
            <person name="Rohde C."/>
            <person name="Rozas J."/>
            <person name="Rubenfield M.J."/>
            <person name="Ruiz A."/>
            <person name="Russo S."/>
            <person name="Salzberg S.L."/>
            <person name="Sanchez-Gracia A."/>
            <person name="Saranga D.J."/>
            <person name="Sato H."/>
            <person name="Schaeffer S.W."/>
            <person name="Schatz M.C."/>
            <person name="Schlenke T."/>
            <person name="Schwartz R."/>
            <person name="Segarra C."/>
            <person name="Singh R.S."/>
            <person name="Sirot L."/>
            <person name="Sirota M."/>
            <person name="Sisneros N.B."/>
            <person name="Smith C.D."/>
            <person name="Smith T.F."/>
            <person name="Spieth J."/>
            <person name="Stage D.E."/>
            <person name="Stark A."/>
            <person name="Stephan W."/>
            <person name="Strausberg R.L."/>
            <person name="Strempel S."/>
            <person name="Sturgill D."/>
            <person name="Sutton G."/>
            <person name="Sutton G.G."/>
            <person name="Tao W."/>
            <person name="Teichmann S."/>
            <person name="Tobari Y.N."/>
            <person name="Tomimura Y."/>
            <person name="Tsolas J.M."/>
            <person name="Valente V.L."/>
            <person name="Venter E."/>
            <person name="Venter J.C."/>
            <person name="Vicario S."/>
            <person name="Vieira F.G."/>
            <person name="Vilella A.J."/>
            <person name="Villasante A."/>
            <person name="Walenz B."/>
            <person name="Wang J."/>
            <person name="Wasserman M."/>
            <person name="Watts T."/>
            <person name="Wilson D."/>
            <person name="Wilson R.K."/>
            <person name="Wing R.A."/>
            <person name="Wolfner M.F."/>
            <person name="Wong A."/>
            <person name="Wong G.K."/>
            <person name="Wu C.I."/>
            <person name="Wu G."/>
            <person name="Yamamoto D."/>
            <person name="Yang H.P."/>
            <person name="Yang S.P."/>
            <person name="Yorke J.A."/>
            <person name="Yoshida K."/>
            <person name="Zdobnov E."/>
            <person name="Zhang P."/>
            <person name="Zhang Y."/>
            <person name="Zimin A.V."/>
            <person name="Baldwin J."/>
            <person name="Abdouelleil A."/>
            <person name="Abdulkadir J."/>
            <person name="Abebe A."/>
            <person name="Abera B."/>
            <person name="Abreu J."/>
            <person name="Acer S.C."/>
            <person name="Aftuck L."/>
            <person name="Alexander A."/>
            <person name="An P."/>
            <person name="Anderson E."/>
            <person name="Anderson S."/>
            <person name="Arachi H."/>
            <person name="Azer M."/>
            <person name="Bachantsang P."/>
            <person name="Barry A."/>
            <person name="Bayul T."/>
            <person name="Berlin A."/>
            <person name="Bessette D."/>
            <person name="Bloom T."/>
            <person name="Blye J."/>
            <person name="Boguslavskiy L."/>
            <person name="Bonnet C."/>
            <person name="Boukhgalter B."/>
            <person name="Bourzgui I."/>
            <person name="Brown A."/>
            <person name="Cahill P."/>
            <person name="Channer S."/>
            <person name="Cheshatsang Y."/>
            <person name="Chuda L."/>
            <person name="Citroen M."/>
            <person name="Collymore A."/>
            <person name="Cooke P."/>
            <person name="Costello M."/>
            <person name="D'Aco K."/>
            <person name="Daza R."/>
            <person name="De Haan G."/>
            <person name="DeGray S."/>
            <person name="DeMaso C."/>
            <person name="Dhargay N."/>
            <person name="Dooley K."/>
            <person name="Dooley E."/>
            <person name="Doricent M."/>
            <person name="Dorje P."/>
            <person name="Dorjee K."/>
            <person name="Dupes A."/>
            <person name="Elong R."/>
            <person name="Falk J."/>
            <person name="Farina A."/>
            <person name="Faro S."/>
            <person name="Ferguson D."/>
            <person name="Fisher S."/>
            <person name="Foley C.D."/>
            <person name="Franke A."/>
            <person name="Friedrich D."/>
            <person name="Gadbois L."/>
            <person name="Gearin G."/>
            <person name="Gearin C.R."/>
            <person name="Giannoukos G."/>
            <person name="Goode T."/>
            <person name="Graham J."/>
            <person name="Grandbois E."/>
            <person name="Grewal S."/>
            <person name="Gyaltsen K."/>
            <person name="Hafez N."/>
            <person name="Hagos B."/>
            <person name="Hall J."/>
            <person name="Henson C."/>
            <person name="Hollinger A."/>
            <person name="Honan T."/>
            <person name="Huard M.D."/>
            <person name="Hughes L."/>
            <person name="Hurhula B."/>
            <person name="Husby M.E."/>
            <person name="Kamat A."/>
            <person name="Kanga B."/>
            <person name="Kashin S."/>
            <person name="Khazanovich D."/>
            <person name="Kisner P."/>
            <person name="Lance K."/>
            <person name="Lara M."/>
            <person name="Lee W."/>
            <person name="Lennon N."/>
            <person name="Letendre F."/>
            <person name="LeVine R."/>
            <person name="Lipovsky A."/>
            <person name="Liu X."/>
            <person name="Liu J."/>
            <person name="Liu S."/>
            <person name="Lokyitsang T."/>
            <person name="Lokyitsang Y."/>
            <person name="Lubonja R."/>
            <person name="Lui A."/>
            <person name="MacDonald P."/>
            <person name="Magnisalis V."/>
            <person name="Maru K."/>
            <person name="Matthews C."/>
            <person name="McCusker W."/>
            <person name="McDonough S."/>
            <person name="Mehta T."/>
            <person name="Meldrim J."/>
            <person name="Meneus L."/>
            <person name="Mihai O."/>
            <person name="Mihalev A."/>
            <person name="Mihova T."/>
            <person name="Mittelman R."/>
            <person name="Mlenga V."/>
            <person name="Montmayeur A."/>
            <person name="Mulrain L."/>
            <person name="Navidi A."/>
            <person name="Naylor J."/>
            <person name="Negash T."/>
            <person name="Nguyen T."/>
            <person name="Nguyen N."/>
            <person name="Nicol R."/>
            <person name="Norbu C."/>
            <person name="Norbu N."/>
            <person name="Novod N."/>
            <person name="O'Neill B."/>
            <person name="Osman S."/>
            <person name="Markiewicz E."/>
            <person name="Oyono O.L."/>
            <person name="Patti C."/>
            <person name="Phunkhang P."/>
            <person name="Pierre F."/>
            <person name="Priest M."/>
            <person name="Raghuraman S."/>
            <person name="Rege F."/>
            <person name="Reyes R."/>
            <person name="Rise C."/>
            <person name="Rogov P."/>
            <person name="Ross K."/>
            <person name="Ryan E."/>
            <person name="Settipalli S."/>
            <person name="Shea T."/>
            <person name="Sherpa N."/>
            <person name="Shi L."/>
            <person name="Shih D."/>
            <person name="Sparrow T."/>
            <person name="Spaulding J."/>
            <person name="Stalker J."/>
            <person name="Stange-Thomann N."/>
            <person name="Stavropoulos S."/>
            <person name="Stone C."/>
            <person name="Strader C."/>
            <person name="Tesfaye S."/>
            <person name="Thomson T."/>
            <person name="Thoulutsang Y."/>
            <person name="Thoulutsang D."/>
            <person name="Topham K."/>
            <person name="Topping I."/>
            <person name="Tsamla T."/>
            <person name="Vassiliev H."/>
            <person name="Vo A."/>
            <person name="Wangchuk T."/>
            <person name="Wangdi T."/>
            <person name="Weiand M."/>
            <person name="Wilkinson J."/>
            <person name="Wilson A."/>
            <person name="Yadav S."/>
            <person name="Young G."/>
            <person name="Yu Q."/>
            <person name="Zembek L."/>
            <person name="Zhong D."/>
            <person name="Zimmer A."/>
            <person name="Zwirko Z."/>
            <person name="Jaffe D.B."/>
            <person name="Alvarez P."/>
            <person name="Brockman W."/>
            <person name="Butler J."/>
            <person name="Chin C."/>
            <person name="Gnerre S."/>
            <person name="Grabherr M."/>
            <person name="Kleber M."/>
            <person name="Mauceli E."/>
            <person name="MacCallum I."/>
        </authorList>
    </citation>
    <scope>NUCLEOTIDE SEQUENCE [LARGE SCALE GENOMIC DNA]</scope>
    <source>
        <strain evidence="4">MSH-3 / Tucson 14011-0111.49</strain>
    </source>
</reference>
<dbReference type="GO" id="GO:0006898">
    <property type="term" value="P:receptor-mediated endocytosis"/>
    <property type="evidence" value="ECO:0007669"/>
    <property type="project" value="TreeGrafter"/>
</dbReference>
<comment type="caution">
    <text evidence="2">Lacks conserved residue(s) required for the propagation of feature annotation.</text>
</comment>
<dbReference type="InterPro" id="IPR051221">
    <property type="entry name" value="LDLR-related"/>
</dbReference>
<dbReference type="PROSITE" id="PS50068">
    <property type="entry name" value="LDLRA_2"/>
    <property type="match status" value="2"/>
</dbReference>
<dbReference type="EMBL" id="CH479182">
    <property type="protein sequence ID" value="EDW34145.1"/>
    <property type="molecule type" value="Genomic_DNA"/>
</dbReference>
<dbReference type="PANTHER" id="PTHR22722:SF14">
    <property type="entry name" value="MEGALIN, ISOFORM A"/>
    <property type="match status" value="1"/>
</dbReference>
<dbReference type="SMART" id="SM00192">
    <property type="entry name" value="LDLa"/>
    <property type="match status" value="2"/>
</dbReference>
<evidence type="ECO:0000313" key="3">
    <source>
        <dbReference type="EMBL" id="EDW34145.1"/>
    </source>
</evidence>
<dbReference type="GO" id="GO:0042562">
    <property type="term" value="F:hormone binding"/>
    <property type="evidence" value="ECO:0007669"/>
    <property type="project" value="TreeGrafter"/>
</dbReference>
<dbReference type="HOGENOM" id="CLU_740262_0_0_1"/>
<feature type="disulfide bond" evidence="2">
    <location>
        <begin position="314"/>
        <end position="326"/>
    </location>
</feature>
<dbReference type="STRING" id="7234.B4GEW0"/>
<dbReference type="Gene3D" id="4.10.400.10">
    <property type="entry name" value="Low-density Lipoprotein Receptor"/>
    <property type="match status" value="1"/>
</dbReference>
<dbReference type="Gene3D" id="2.10.25.10">
    <property type="entry name" value="Laminin"/>
    <property type="match status" value="1"/>
</dbReference>
<organism evidence="4">
    <name type="scientific">Drosophila persimilis</name>
    <name type="common">Fruit fly</name>
    <dbReference type="NCBI Taxonomy" id="7234"/>
    <lineage>
        <taxon>Eukaryota</taxon>
        <taxon>Metazoa</taxon>
        <taxon>Ecdysozoa</taxon>
        <taxon>Arthropoda</taxon>
        <taxon>Hexapoda</taxon>
        <taxon>Insecta</taxon>
        <taxon>Pterygota</taxon>
        <taxon>Neoptera</taxon>
        <taxon>Endopterygota</taxon>
        <taxon>Diptera</taxon>
        <taxon>Brachycera</taxon>
        <taxon>Muscomorpha</taxon>
        <taxon>Ephydroidea</taxon>
        <taxon>Drosophilidae</taxon>
        <taxon>Drosophila</taxon>
        <taxon>Sophophora</taxon>
    </lineage>
</organism>
<dbReference type="Proteomes" id="UP000008744">
    <property type="component" value="Unassembled WGS sequence"/>
</dbReference>
<dbReference type="SUPFAM" id="SSF57196">
    <property type="entry name" value="EGF/Laminin"/>
    <property type="match status" value="1"/>
</dbReference>
<sequence>MSQGTPQKQPLFHGYSVLSTFFAFTVKLEPQSLQRLNDQRRPLKKKKKSRPWTRWGREWGLLHLCLFRPRDPLRVDCLQDHIGRISTEYTVNNGGCSHLCMAQPGIRGMTCACPTHYQLAKDEVSCMYNIILSQRNSFGRLLPNTTDSPNVPLPVSGKNIRSRITFTARQRYQGLGKASQDKTGVERITVNGERCSVEQHRLSQFTDIRAVWTPDAKVLHNHTAQLPKLFPKLQSQRGSTRSTRDVCLCPKHLILLENQENYGVFPACGPDHFTCTSPVTGNGDMNKDCVPASWHCDGQNDCPDKTDEVGCPTCRVDQFSCQSGECFDKALICDGITCDNCANVHDEADYCKRPGDFQCPINKLCISAALLSDG</sequence>
<protein>
    <submittedName>
        <fullName evidence="3">GL22081</fullName>
    </submittedName>
</protein>
<dbReference type="InterPro" id="IPR002172">
    <property type="entry name" value="LDrepeatLR_classA_rpt"/>
</dbReference>
<evidence type="ECO:0000256" key="1">
    <source>
        <dbReference type="ARBA" id="ARBA00023157"/>
    </source>
</evidence>
<keyword evidence="1 2" id="KW-1015">Disulfide bond</keyword>
<dbReference type="Pfam" id="PF00057">
    <property type="entry name" value="Ldl_recept_a"/>
    <property type="match status" value="1"/>
</dbReference>
<feature type="disulfide bond" evidence="2">
    <location>
        <begin position="296"/>
        <end position="311"/>
    </location>
</feature>
<dbReference type="InterPro" id="IPR036055">
    <property type="entry name" value="LDL_receptor-like_sf"/>
</dbReference>
<dbReference type="SUPFAM" id="SSF57424">
    <property type="entry name" value="LDL receptor-like module"/>
    <property type="match status" value="1"/>
</dbReference>
<evidence type="ECO:0000313" key="4">
    <source>
        <dbReference type="Proteomes" id="UP000008744"/>
    </source>
</evidence>
<evidence type="ECO:0000256" key="2">
    <source>
        <dbReference type="PROSITE-ProRule" id="PRU00124"/>
    </source>
</evidence>
<dbReference type="eggNOG" id="KOG1215">
    <property type="taxonomic scope" value="Eukaryota"/>
</dbReference>
<dbReference type="PANTHER" id="PTHR22722">
    <property type="entry name" value="LOW-DENSITY LIPOPROTEIN RECEPTOR-RELATED PROTEIN 2-RELATED"/>
    <property type="match status" value="1"/>
</dbReference>
<dbReference type="OrthoDB" id="72419at2759"/>
<dbReference type="PhylomeDB" id="B4GEW0"/>
<name>B4GEW0_DROPE</name>
<dbReference type="AlphaFoldDB" id="B4GEW0"/>
<dbReference type="Pfam" id="PF14670">
    <property type="entry name" value="FXa_inhibition"/>
    <property type="match status" value="1"/>
</dbReference>